<dbReference type="EMBL" id="WYET01000004">
    <property type="protein sequence ID" value="NVN18392.1"/>
    <property type="molecule type" value="Genomic_DNA"/>
</dbReference>
<evidence type="ECO:0000256" key="2">
    <source>
        <dbReference type="ARBA" id="ARBA00022884"/>
    </source>
</evidence>
<dbReference type="NCBIfam" id="NF007495">
    <property type="entry name" value="PRK10089.1-4"/>
    <property type="match status" value="1"/>
</dbReference>
<reference evidence="5 6" key="1">
    <citation type="submission" date="2020-01" db="EMBL/GenBank/DDBJ databases">
        <title>Draft Genome Analysis of Muricauda sp. HICW Isolated from coastal seawater of PR China.</title>
        <authorList>
            <person name="Chen M.-X."/>
        </authorList>
    </citation>
    <scope>NUCLEOTIDE SEQUENCE [LARGE SCALE GENOMIC DNA]</scope>
    <source>
        <strain evidence="5 6">HICW</strain>
    </source>
</reference>
<dbReference type="InterPro" id="IPR051270">
    <property type="entry name" value="Tyrosine-tRNA_ligase_regulator"/>
</dbReference>
<keyword evidence="6" id="KW-1185">Reference proteome</keyword>
<protein>
    <submittedName>
        <fullName evidence="5">tRNA-binding protein</fullName>
    </submittedName>
</protein>
<dbReference type="PANTHER" id="PTHR11586:SF37">
    <property type="entry name" value="TRNA-BINDING DOMAIN-CONTAINING PROTEIN"/>
    <property type="match status" value="1"/>
</dbReference>
<dbReference type="InterPro" id="IPR002547">
    <property type="entry name" value="tRNA-bd_dom"/>
</dbReference>
<gene>
    <name evidence="5" type="ORF">GUA46_08565</name>
</gene>
<proteinExistence type="predicted"/>
<dbReference type="CDD" id="cd02798">
    <property type="entry name" value="tRNA_bind_CsaA"/>
    <property type="match status" value="1"/>
</dbReference>
<dbReference type="PROSITE" id="PS50886">
    <property type="entry name" value="TRBD"/>
    <property type="match status" value="1"/>
</dbReference>
<dbReference type="SUPFAM" id="SSF50249">
    <property type="entry name" value="Nucleic acid-binding proteins"/>
    <property type="match status" value="1"/>
</dbReference>
<organism evidence="5 6">
    <name type="scientific">Flagellimonas chongwuensis</name>
    <dbReference type="NCBI Taxonomy" id="2697365"/>
    <lineage>
        <taxon>Bacteria</taxon>
        <taxon>Pseudomonadati</taxon>
        <taxon>Bacteroidota</taxon>
        <taxon>Flavobacteriia</taxon>
        <taxon>Flavobacteriales</taxon>
        <taxon>Flavobacteriaceae</taxon>
        <taxon>Flagellimonas</taxon>
    </lineage>
</organism>
<dbReference type="InterPro" id="IPR012340">
    <property type="entry name" value="NA-bd_OB-fold"/>
</dbReference>
<dbReference type="FunFam" id="2.40.50.140:FF:000165">
    <property type="entry name" value="Chaperone CsaA"/>
    <property type="match status" value="1"/>
</dbReference>
<dbReference type="NCBIfam" id="TIGR02222">
    <property type="entry name" value="chap_CsaA"/>
    <property type="match status" value="1"/>
</dbReference>
<dbReference type="AlphaFoldDB" id="A0A850NIM5"/>
<evidence type="ECO:0000313" key="5">
    <source>
        <dbReference type="EMBL" id="NVN18392.1"/>
    </source>
</evidence>
<sequence length="117" mass="13050">MDEKKASNELSWSDFTKVEMRVGTILEAEVFEEARNPAYKMIIDFGTIGKRKTSAQITDLYTTNELVGKQVVAVVNFPPKQIANMMSECLVLGGIGKNKEITLLQPERNIENGTRIG</sequence>
<dbReference type="InterPro" id="IPR008231">
    <property type="entry name" value="CsaA"/>
</dbReference>
<dbReference type="GO" id="GO:0000049">
    <property type="term" value="F:tRNA binding"/>
    <property type="evidence" value="ECO:0007669"/>
    <property type="project" value="UniProtKB-UniRule"/>
</dbReference>
<feature type="domain" description="TRNA-binding" evidence="4">
    <location>
        <begin position="14"/>
        <end position="117"/>
    </location>
</feature>
<dbReference type="PANTHER" id="PTHR11586">
    <property type="entry name" value="TRNA-AMINOACYLATION COFACTOR ARC1 FAMILY MEMBER"/>
    <property type="match status" value="1"/>
</dbReference>
<accession>A0A850NIM5</accession>
<dbReference type="Pfam" id="PF01588">
    <property type="entry name" value="tRNA_bind"/>
    <property type="match status" value="1"/>
</dbReference>
<evidence type="ECO:0000256" key="3">
    <source>
        <dbReference type="PROSITE-ProRule" id="PRU00209"/>
    </source>
</evidence>
<comment type="caution">
    <text evidence="5">The sequence shown here is derived from an EMBL/GenBank/DDBJ whole genome shotgun (WGS) entry which is preliminary data.</text>
</comment>
<evidence type="ECO:0000313" key="6">
    <source>
        <dbReference type="Proteomes" id="UP000558089"/>
    </source>
</evidence>
<dbReference type="RefSeq" id="WP_176620148.1">
    <property type="nucleotide sequence ID" value="NZ_WYET01000004.1"/>
</dbReference>
<evidence type="ECO:0000256" key="1">
    <source>
        <dbReference type="ARBA" id="ARBA00022555"/>
    </source>
</evidence>
<keyword evidence="1 3" id="KW-0820">tRNA-binding</keyword>
<dbReference type="Proteomes" id="UP000558089">
    <property type="component" value="Unassembled WGS sequence"/>
</dbReference>
<keyword evidence="2 3" id="KW-0694">RNA-binding</keyword>
<name>A0A850NIM5_9FLAO</name>
<dbReference type="Gene3D" id="2.40.50.140">
    <property type="entry name" value="Nucleic acid-binding proteins"/>
    <property type="match status" value="1"/>
</dbReference>
<evidence type="ECO:0000259" key="4">
    <source>
        <dbReference type="PROSITE" id="PS50886"/>
    </source>
</evidence>
<dbReference type="NCBIfam" id="NF007494">
    <property type="entry name" value="PRK10089.1-3"/>
    <property type="match status" value="1"/>
</dbReference>